<sequence length="186" mass="20169">MGCSLRTVAISHTKTSRRSVRWLYATNPLMGGGCIACPFAVSCGTVCPNALGIILLTGNAICFDSCCSCALPASKCGVWWGLTLGLNLFWLTGEPGQSDRPATQKSPVSYPAPHCPAAGRPKCRWMQYVLVSVCAVVKHVLMQSPSKVNNVAILRFCANLDIDHVDPVMHDYVAVMKRTLQIHTLY</sequence>
<reference evidence="1 2" key="1">
    <citation type="journal article" date="2018" name="Sci. Rep.">
        <title>Comparative genomics provides insights into the lifestyle and reveals functional heterogeneity of dark septate endophytic fungi.</title>
        <authorList>
            <person name="Knapp D.G."/>
            <person name="Nemeth J.B."/>
            <person name="Barry K."/>
            <person name="Hainaut M."/>
            <person name="Henrissat B."/>
            <person name="Johnson J."/>
            <person name="Kuo A."/>
            <person name="Lim J.H.P."/>
            <person name="Lipzen A."/>
            <person name="Nolan M."/>
            <person name="Ohm R.A."/>
            <person name="Tamas L."/>
            <person name="Grigoriev I.V."/>
            <person name="Spatafora J.W."/>
            <person name="Nagy L.G."/>
            <person name="Kovacs G.M."/>
        </authorList>
    </citation>
    <scope>NUCLEOTIDE SEQUENCE [LARGE SCALE GENOMIC DNA]</scope>
    <source>
        <strain evidence="1 2">DSE2036</strain>
    </source>
</reference>
<dbReference type="PROSITE" id="PS51257">
    <property type="entry name" value="PROKAR_LIPOPROTEIN"/>
    <property type="match status" value="1"/>
</dbReference>
<dbReference type="EMBL" id="KZ805634">
    <property type="protein sequence ID" value="PVH92913.1"/>
    <property type="molecule type" value="Genomic_DNA"/>
</dbReference>
<evidence type="ECO:0000313" key="2">
    <source>
        <dbReference type="Proteomes" id="UP000244855"/>
    </source>
</evidence>
<protein>
    <submittedName>
        <fullName evidence="1">Uncharacterized protein</fullName>
    </submittedName>
</protein>
<proteinExistence type="predicted"/>
<accession>A0A2V1D5V1</accession>
<organism evidence="1 2">
    <name type="scientific">Periconia macrospinosa</name>
    <dbReference type="NCBI Taxonomy" id="97972"/>
    <lineage>
        <taxon>Eukaryota</taxon>
        <taxon>Fungi</taxon>
        <taxon>Dikarya</taxon>
        <taxon>Ascomycota</taxon>
        <taxon>Pezizomycotina</taxon>
        <taxon>Dothideomycetes</taxon>
        <taxon>Pleosporomycetidae</taxon>
        <taxon>Pleosporales</taxon>
        <taxon>Massarineae</taxon>
        <taxon>Periconiaceae</taxon>
        <taxon>Periconia</taxon>
    </lineage>
</organism>
<dbReference type="Proteomes" id="UP000244855">
    <property type="component" value="Unassembled WGS sequence"/>
</dbReference>
<keyword evidence="2" id="KW-1185">Reference proteome</keyword>
<gene>
    <name evidence="1" type="ORF">DM02DRAFT_259770</name>
</gene>
<evidence type="ECO:0000313" key="1">
    <source>
        <dbReference type="EMBL" id="PVH92913.1"/>
    </source>
</evidence>
<name>A0A2V1D5V1_9PLEO</name>
<dbReference type="AlphaFoldDB" id="A0A2V1D5V1"/>